<dbReference type="PROSITE" id="PS50893">
    <property type="entry name" value="ABC_TRANSPORTER_2"/>
    <property type="match status" value="1"/>
</dbReference>
<dbReference type="Gene3D" id="2.70.50.60">
    <property type="entry name" value="abc- transporter (atp binding component) like domain"/>
    <property type="match status" value="1"/>
</dbReference>
<dbReference type="InterPro" id="IPR050683">
    <property type="entry name" value="Bact_Polysacc_Export_ATP-bd"/>
</dbReference>
<keyword evidence="4 6" id="KW-0067">ATP-binding</keyword>
<evidence type="ECO:0000256" key="4">
    <source>
        <dbReference type="ARBA" id="ARBA00022840"/>
    </source>
</evidence>
<dbReference type="SUPFAM" id="SSF52540">
    <property type="entry name" value="P-loop containing nucleoside triphosphate hydrolases"/>
    <property type="match status" value="1"/>
</dbReference>
<dbReference type="GO" id="GO:0005524">
    <property type="term" value="F:ATP binding"/>
    <property type="evidence" value="ECO:0007669"/>
    <property type="project" value="UniProtKB-KW"/>
</dbReference>
<dbReference type="CDD" id="cd10147">
    <property type="entry name" value="Wzt_C-like"/>
    <property type="match status" value="1"/>
</dbReference>
<comment type="similarity">
    <text evidence="1">Belongs to the ABC transporter superfamily.</text>
</comment>
<evidence type="ECO:0000259" key="5">
    <source>
        <dbReference type="PROSITE" id="PS50893"/>
    </source>
</evidence>
<dbReference type="STRING" id="2034155.BMI79_11520"/>
<organism evidence="6 7">
    <name type="scientific">Serratia oryzae</name>
    <dbReference type="NCBI Taxonomy" id="2034155"/>
    <lineage>
        <taxon>Bacteria</taxon>
        <taxon>Pseudomonadati</taxon>
        <taxon>Pseudomonadota</taxon>
        <taxon>Gammaproteobacteria</taxon>
        <taxon>Enterobacterales</taxon>
        <taxon>Yersiniaceae</taxon>
        <taxon>Serratia</taxon>
    </lineage>
</organism>
<evidence type="ECO:0000256" key="1">
    <source>
        <dbReference type="ARBA" id="ARBA00005417"/>
    </source>
</evidence>
<dbReference type="InterPro" id="IPR015860">
    <property type="entry name" value="ABC_transpr_TagH-like"/>
</dbReference>
<dbReference type="Pfam" id="PF00005">
    <property type="entry name" value="ABC_tran"/>
    <property type="match status" value="1"/>
</dbReference>
<keyword evidence="7" id="KW-1185">Reference proteome</keyword>
<accession>A0A1S8CJ84</accession>
<dbReference type="CDD" id="cd03220">
    <property type="entry name" value="ABC_KpsT_Wzt"/>
    <property type="match status" value="1"/>
</dbReference>
<dbReference type="Proteomes" id="UP000216021">
    <property type="component" value="Unassembled WGS sequence"/>
</dbReference>
<keyword evidence="3" id="KW-0547">Nucleotide-binding</keyword>
<evidence type="ECO:0000313" key="6">
    <source>
        <dbReference type="EMBL" id="OMQ23052.1"/>
    </source>
</evidence>
<dbReference type="OrthoDB" id="9778870at2"/>
<proteinExistence type="inferred from homology"/>
<dbReference type="GO" id="GO:0016020">
    <property type="term" value="C:membrane"/>
    <property type="evidence" value="ECO:0007669"/>
    <property type="project" value="InterPro"/>
</dbReference>
<comment type="caution">
    <text evidence="6">The sequence shown here is derived from an EMBL/GenBank/DDBJ whole genome shotgun (WGS) entry which is preliminary data.</text>
</comment>
<dbReference type="InterPro" id="IPR003593">
    <property type="entry name" value="AAA+_ATPase"/>
</dbReference>
<protein>
    <submittedName>
        <fullName evidence="6">ABC transporter ATP-binding protein</fullName>
    </submittedName>
</protein>
<dbReference type="EMBL" id="MOXD01000005">
    <property type="protein sequence ID" value="OMQ23052.1"/>
    <property type="molecule type" value="Genomic_DNA"/>
</dbReference>
<dbReference type="SMART" id="SM00382">
    <property type="entry name" value="AAA"/>
    <property type="match status" value="1"/>
</dbReference>
<dbReference type="InterPro" id="IPR029439">
    <property type="entry name" value="Wzt_C"/>
</dbReference>
<dbReference type="GO" id="GO:0140359">
    <property type="term" value="F:ABC-type transporter activity"/>
    <property type="evidence" value="ECO:0007669"/>
    <property type="project" value="InterPro"/>
</dbReference>
<dbReference type="PANTHER" id="PTHR46743:SF2">
    <property type="entry name" value="TEICHOIC ACIDS EXPORT ATP-BINDING PROTEIN TAGH"/>
    <property type="match status" value="1"/>
</dbReference>
<dbReference type="InterPro" id="IPR003439">
    <property type="entry name" value="ABC_transporter-like_ATP-bd"/>
</dbReference>
<feature type="domain" description="ABC transporter" evidence="5">
    <location>
        <begin position="33"/>
        <end position="255"/>
    </location>
</feature>
<dbReference type="Gene3D" id="3.40.50.300">
    <property type="entry name" value="P-loop containing nucleotide triphosphate hydrolases"/>
    <property type="match status" value="1"/>
</dbReference>
<reference evidence="6 7" key="1">
    <citation type="submission" date="2016-11" db="EMBL/GenBank/DDBJ databases">
        <title>Rahnella oryzae sp. nov., isolated from rice root.</title>
        <authorList>
            <person name="Zhang X.-X."/>
            <person name="Zhang J."/>
        </authorList>
    </citation>
    <scope>NUCLEOTIDE SEQUENCE [LARGE SCALE GENOMIC DNA]</scope>
    <source>
        <strain evidence="6 7">J11-6</strain>
    </source>
</reference>
<dbReference type="PANTHER" id="PTHR46743">
    <property type="entry name" value="TEICHOIC ACIDS EXPORT ATP-BINDING PROTEIN TAGH"/>
    <property type="match status" value="1"/>
</dbReference>
<keyword evidence="2" id="KW-0813">Transport</keyword>
<evidence type="ECO:0000256" key="2">
    <source>
        <dbReference type="ARBA" id="ARBA00022448"/>
    </source>
</evidence>
<sequence length="439" mass="48543">MSSNEIAIQVTGLSKCYQIYDRPRDRLKQFFAPKLQRAVRRESRRYFREFWALRNVSFSIKKGETVGIIGRNGAGKSTLLQMICGTLTPTEGEIQVHGRIAALLELGAGFNPEFTGRDNVYLNGSVLGFTREQIDARFQEIVDFADIGEFIDQPVKTYSSGMYVRLAFAVQACVEPEILIVDEALAVGDIGFQYKCYKRMEALRAKGVTIIMVTHSTGSILEYADRCLVMSDGQLVGDTHDVLAAVLAYEKGMLLTQAAPKEKRPPADSSNTKDAKALKAIQLEHTNVEIGEKRFGSARAIIESLQIYKSDGSSLSEKPLVRAGEELTLDYTILSSEHIDDIALGVSISKAQGGDIWGDSNIGAGIPISLTPGEQHVVYKVKLPINTGDYLVHCGLARVGKGDREELDQRRPMMRLKFWSPRELGGVIHAPIQIQLEDE</sequence>
<evidence type="ECO:0000256" key="3">
    <source>
        <dbReference type="ARBA" id="ARBA00022741"/>
    </source>
</evidence>
<dbReference type="GO" id="GO:0016887">
    <property type="term" value="F:ATP hydrolysis activity"/>
    <property type="evidence" value="ECO:0007669"/>
    <property type="project" value="InterPro"/>
</dbReference>
<evidence type="ECO:0000313" key="7">
    <source>
        <dbReference type="Proteomes" id="UP000216021"/>
    </source>
</evidence>
<dbReference type="Pfam" id="PF14524">
    <property type="entry name" value="Wzt_C"/>
    <property type="match status" value="1"/>
</dbReference>
<dbReference type="AlphaFoldDB" id="A0A1S8CJ84"/>
<dbReference type="InterPro" id="IPR027417">
    <property type="entry name" value="P-loop_NTPase"/>
</dbReference>
<dbReference type="RefSeq" id="WP_076942341.1">
    <property type="nucleotide sequence ID" value="NZ_MOXD01000005.1"/>
</dbReference>
<gene>
    <name evidence="6" type="ORF">BMI79_11520</name>
</gene>
<name>A0A1S8CJ84_9GAMM</name>